<dbReference type="InterPro" id="IPR001036">
    <property type="entry name" value="Acrflvin-R"/>
</dbReference>
<dbReference type="AlphaFoldDB" id="A0A9X9WKD2"/>
<organism evidence="2 5">
    <name type="scientific">Neoroseomonas oryzicola</name>
    <dbReference type="NCBI Taxonomy" id="535904"/>
    <lineage>
        <taxon>Bacteria</taxon>
        <taxon>Pseudomonadati</taxon>
        <taxon>Pseudomonadota</taxon>
        <taxon>Alphaproteobacteria</taxon>
        <taxon>Acetobacterales</taxon>
        <taxon>Acetobacteraceae</taxon>
        <taxon>Neoroseomonas</taxon>
    </lineage>
</organism>
<evidence type="ECO:0000313" key="3">
    <source>
        <dbReference type="EMBL" id="NKE19034.1"/>
    </source>
</evidence>
<feature type="transmembrane region" description="Helical" evidence="1">
    <location>
        <begin position="12"/>
        <end position="30"/>
    </location>
</feature>
<evidence type="ECO:0000313" key="2">
    <source>
        <dbReference type="EMBL" id="MBR0660792.1"/>
    </source>
</evidence>
<feature type="transmembrane region" description="Helical" evidence="1">
    <location>
        <begin position="895"/>
        <end position="921"/>
    </location>
</feature>
<dbReference type="Proteomes" id="UP001138708">
    <property type="component" value="Unassembled WGS sequence"/>
</dbReference>
<dbReference type="Gene3D" id="3.30.70.1440">
    <property type="entry name" value="Multidrug efflux transporter AcrB pore domain"/>
    <property type="match status" value="1"/>
</dbReference>
<reference evidence="3 4" key="2">
    <citation type="submission" date="2020-02" db="EMBL/GenBank/DDBJ databases">
        <authorList>
            <person name="Sun Q."/>
            <person name="Inoue M."/>
        </authorList>
    </citation>
    <scope>NUCLEOTIDE SEQUENCE [LARGE SCALE GENOMIC DNA]</scope>
    <source>
        <strain evidence="3 4">KCTC 22478</strain>
    </source>
</reference>
<dbReference type="InterPro" id="IPR027463">
    <property type="entry name" value="AcrB_DN_DC_subdom"/>
</dbReference>
<feature type="transmembrane region" description="Helical" evidence="1">
    <location>
        <begin position="336"/>
        <end position="353"/>
    </location>
</feature>
<dbReference type="PANTHER" id="PTHR32063:SF78">
    <property type="entry name" value="ACRB_ACRD_ACRF FAMILY PROTEIN"/>
    <property type="match status" value="1"/>
</dbReference>
<gene>
    <name evidence="3" type="ORF">GWK15_18910</name>
    <name evidence="2" type="ORF">GXW75_16155</name>
</gene>
<dbReference type="GO" id="GO:0042910">
    <property type="term" value="F:xenobiotic transmembrane transporter activity"/>
    <property type="evidence" value="ECO:0007669"/>
    <property type="project" value="TreeGrafter"/>
</dbReference>
<feature type="transmembrane region" description="Helical" evidence="1">
    <location>
        <begin position="431"/>
        <end position="451"/>
    </location>
</feature>
<keyword evidence="1" id="KW-0472">Membrane</keyword>
<keyword evidence="4" id="KW-1185">Reference proteome</keyword>
<feature type="transmembrane region" description="Helical" evidence="1">
    <location>
        <begin position="360"/>
        <end position="381"/>
    </location>
</feature>
<keyword evidence="1" id="KW-0812">Transmembrane</keyword>
<feature type="transmembrane region" description="Helical" evidence="1">
    <location>
        <begin position="856"/>
        <end position="875"/>
    </location>
</feature>
<evidence type="ECO:0000313" key="5">
    <source>
        <dbReference type="Proteomes" id="UP001138708"/>
    </source>
</evidence>
<keyword evidence="1" id="KW-1133">Transmembrane helix</keyword>
<dbReference type="Gene3D" id="3.30.70.1430">
    <property type="entry name" value="Multidrug efflux transporter AcrB pore domain"/>
    <property type="match status" value="2"/>
</dbReference>
<accession>A0A9X9WKD2</accession>
<proteinExistence type="predicted"/>
<dbReference type="SUPFAM" id="SSF82714">
    <property type="entry name" value="Multidrug efflux transporter AcrB TolC docking domain, DN and DC subdomains"/>
    <property type="match status" value="2"/>
</dbReference>
<dbReference type="Pfam" id="PF00873">
    <property type="entry name" value="ACR_tran"/>
    <property type="match status" value="1"/>
</dbReference>
<name>A0A9X9WKD2_9PROT</name>
<dbReference type="GO" id="GO:0005886">
    <property type="term" value="C:plasma membrane"/>
    <property type="evidence" value="ECO:0007669"/>
    <property type="project" value="TreeGrafter"/>
</dbReference>
<protein>
    <submittedName>
        <fullName evidence="2">Acriflavine resistance protein B</fullName>
    </submittedName>
</protein>
<dbReference type="EMBL" id="JAAEDK010000037">
    <property type="protein sequence ID" value="MBR0660792.1"/>
    <property type="molecule type" value="Genomic_DNA"/>
</dbReference>
<dbReference type="PANTHER" id="PTHR32063">
    <property type="match status" value="1"/>
</dbReference>
<sequence>MAISAPFIARPIGTSLLAIGLALAGIVAYFDLPVAPLPKVDFPTIAVTASQPGADPTIMASSVAAPLERRLGEIPGVTEITSTSSLGTTNVIVQFDLSRSIASAARDVQAAINAAGPDLPSGLTAPPSFRKLNPADAPVLILALTSHTVAPGVIYDAADSILAPRIAQVPGTAQVSLAGAEQPAIRVAVDPAAAASAGISLDQIRSAITAANVTQATGLIDGPDQAATISVNDRLTTPDEFGAIIVRRAGDAMVRLDGIARVEQGARDRRQAGLYNGRPAVIVTIYKQADANVLEVVDGIRALLPELQRWMPAGIDVAIMRDRSQTIRASVKEVEHTLLISIALVVLVVAAFLRSKSAIFAASIAVPLSLLGTIGCMWLAGFSLNNFTLMALTISVGFVVDDAIVMIENMARYTERGLKPMQAALEGAKQIGFTVVSISLSLVAVFIPLLFMGGLVGRMLREFAATLSIAVGISALISLTVTPMAAAHLASREPRTPGRFGRVFEAGMNRLIDAYIGSLTVALRWRRTMLALTIGLVGLTVWLYTVVPKGFFPDQDSGLIFGVAQAQPDTSFQQMTAYQQRVMEVIRADPAVENVSAAVGGGGFFGSSASVRLQLTLVPQGRRPGITANDVINRLRRPLAAVTGVQVFMRPVSDIVIGGRQGNASYQYVLLTPDLDDLFTWSERLVQQLRTVPQVEDVSSDQQRTGLVSRLVIDRDAAARLGISVQALDAALNNAFAQRQVSTIYRLRNQYRVVMEIDPLLTERPEDLDRIFLAGRDGPVPLGAVARLERTISPRQITHQGMFPAATITFNLAPGVSLGEAAAAIEQAALDIQMPATIRGEFAGNARAFQNFQSGLPLLILAAVVAIYIVLGVLYESLIHPLTIISTLPTAGIGALLALLATGLSFTLIALIGVILLMGIVKKNAIMMVDFALEHEREGGQGGMAAILEACRERFRPILMTTLAALFGAVPLAFASGAGAELRTPLGITIIGGMIVSQVMTLYTTPVVYLALERLATARRRPLRRFSGAAEGGVPSA</sequence>
<comment type="caution">
    <text evidence="2">The sequence shown here is derived from an EMBL/GenBank/DDBJ whole genome shotgun (WGS) entry which is preliminary data.</text>
</comment>
<dbReference type="Gene3D" id="3.30.2090.10">
    <property type="entry name" value="Multidrug efflux transporter AcrB TolC docking domain, DN and DC subdomains"/>
    <property type="match status" value="2"/>
</dbReference>
<dbReference type="SUPFAM" id="SSF82866">
    <property type="entry name" value="Multidrug efflux transporter AcrB transmembrane domain"/>
    <property type="match status" value="2"/>
</dbReference>
<dbReference type="RefSeq" id="WP_168042943.1">
    <property type="nucleotide sequence ID" value="NZ_JAAEDK010000037.1"/>
</dbReference>
<dbReference type="Gene3D" id="1.20.1640.10">
    <property type="entry name" value="Multidrug efflux transporter AcrB transmembrane domain"/>
    <property type="match status" value="2"/>
</dbReference>
<feature type="transmembrane region" description="Helical" evidence="1">
    <location>
        <begin position="958"/>
        <end position="980"/>
    </location>
</feature>
<dbReference type="Proteomes" id="UP000746741">
    <property type="component" value="Unassembled WGS sequence"/>
</dbReference>
<dbReference type="SUPFAM" id="SSF82693">
    <property type="entry name" value="Multidrug efflux transporter AcrB pore domain, PN1, PN2, PC1 and PC2 subdomains"/>
    <property type="match status" value="3"/>
</dbReference>
<reference evidence="2" key="1">
    <citation type="submission" date="2020-01" db="EMBL/GenBank/DDBJ databases">
        <authorList>
            <person name="Rat A."/>
        </authorList>
    </citation>
    <scope>NUCLEOTIDE SEQUENCE</scope>
    <source>
        <strain evidence="2">LMG 31161</strain>
    </source>
</reference>
<feature type="transmembrane region" description="Helical" evidence="1">
    <location>
        <begin position="529"/>
        <end position="547"/>
    </location>
</feature>
<dbReference type="EMBL" id="JAAVUP010000007">
    <property type="protein sequence ID" value="NKE19034.1"/>
    <property type="molecule type" value="Genomic_DNA"/>
</dbReference>
<feature type="transmembrane region" description="Helical" evidence="1">
    <location>
        <begin position="463"/>
        <end position="486"/>
    </location>
</feature>
<evidence type="ECO:0000256" key="1">
    <source>
        <dbReference type="SAM" id="Phobius"/>
    </source>
</evidence>
<reference evidence="2" key="3">
    <citation type="journal article" date="2021" name="Syst. Appl. Microbiol.">
        <title>Roseomonas hellenica sp. nov., isolated from roots of wild-growing Alkanna tinctoria.</title>
        <authorList>
            <person name="Rat A."/>
            <person name="Naranjo H.D."/>
            <person name="Lebbe L."/>
            <person name="Cnockaert M."/>
            <person name="Krigas N."/>
            <person name="Grigoriadou K."/>
            <person name="Maloupa E."/>
            <person name="Willems A."/>
        </authorList>
    </citation>
    <scope>NUCLEOTIDE SEQUENCE</scope>
    <source>
        <strain evidence="2">LMG 31161</strain>
    </source>
</reference>
<feature type="transmembrane region" description="Helical" evidence="1">
    <location>
        <begin position="986"/>
        <end position="1012"/>
    </location>
</feature>
<evidence type="ECO:0000313" key="4">
    <source>
        <dbReference type="Proteomes" id="UP000746741"/>
    </source>
</evidence>
<dbReference type="Gene3D" id="3.30.70.1320">
    <property type="entry name" value="Multidrug efflux transporter AcrB pore domain like"/>
    <property type="match status" value="1"/>
</dbReference>
<dbReference type="PRINTS" id="PR00702">
    <property type="entry name" value="ACRIFLAVINRP"/>
</dbReference>